<keyword evidence="2" id="KW-1185">Reference proteome</keyword>
<reference evidence="1" key="1">
    <citation type="submission" date="2021-01" db="EMBL/GenBank/DDBJ databases">
        <title>Whole genome shotgun sequence of Rhizocola hellebori NBRC 109834.</title>
        <authorList>
            <person name="Komaki H."/>
            <person name="Tamura T."/>
        </authorList>
    </citation>
    <scope>NUCLEOTIDE SEQUENCE</scope>
    <source>
        <strain evidence="1">NBRC 109834</strain>
    </source>
</reference>
<proteinExistence type="predicted"/>
<protein>
    <submittedName>
        <fullName evidence="1">Uncharacterized protein</fullName>
    </submittedName>
</protein>
<evidence type="ECO:0000313" key="2">
    <source>
        <dbReference type="Proteomes" id="UP000612899"/>
    </source>
</evidence>
<dbReference type="AlphaFoldDB" id="A0A8J3VI64"/>
<accession>A0A8J3VI64</accession>
<organism evidence="1 2">
    <name type="scientific">Rhizocola hellebori</name>
    <dbReference type="NCBI Taxonomy" id="1392758"/>
    <lineage>
        <taxon>Bacteria</taxon>
        <taxon>Bacillati</taxon>
        <taxon>Actinomycetota</taxon>
        <taxon>Actinomycetes</taxon>
        <taxon>Micromonosporales</taxon>
        <taxon>Micromonosporaceae</taxon>
        <taxon>Rhizocola</taxon>
    </lineage>
</organism>
<dbReference type="RefSeq" id="WP_203910511.1">
    <property type="nucleotide sequence ID" value="NZ_BONY01000029.1"/>
</dbReference>
<sequence length="80" mass="8929">MSVGAELVAQFDRMVRRDGGEVTLLAEEGDLLRVGYRPGNAGPECHDDVCILPQQELHQLMAETLRRRSPNTELVVEVLQ</sequence>
<evidence type="ECO:0000313" key="1">
    <source>
        <dbReference type="EMBL" id="GIH06701.1"/>
    </source>
</evidence>
<gene>
    <name evidence="1" type="ORF">Rhe02_47680</name>
</gene>
<dbReference type="EMBL" id="BONY01000029">
    <property type="protein sequence ID" value="GIH06701.1"/>
    <property type="molecule type" value="Genomic_DNA"/>
</dbReference>
<name>A0A8J3VI64_9ACTN</name>
<comment type="caution">
    <text evidence="1">The sequence shown here is derived from an EMBL/GenBank/DDBJ whole genome shotgun (WGS) entry which is preliminary data.</text>
</comment>
<dbReference type="Proteomes" id="UP000612899">
    <property type="component" value="Unassembled WGS sequence"/>
</dbReference>